<reference evidence="3 4" key="1">
    <citation type="submission" date="2018-10" db="EMBL/GenBank/DDBJ databases">
        <authorList>
            <person name="Zhang X."/>
        </authorList>
    </citation>
    <scope>NUCLEOTIDE SEQUENCE [LARGE SCALE GENOMIC DNA]</scope>
    <source>
        <strain evidence="3 4">SK-G1</strain>
    </source>
</reference>
<keyword evidence="3" id="KW-0808">Transferase</keyword>
<feature type="domain" description="Glycosyltransferase 2-like" evidence="2">
    <location>
        <begin position="41"/>
        <end position="124"/>
    </location>
</feature>
<keyword evidence="4" id="KW-1185">Reference proteome</keyword>
<name>A0A3G2R7T7_9FIRM</name>
<dbReference type="Pfam" id="PF00535">
    <property type="entry name" value="Glycos_transf_2"/>
    <property type="match status" value="1"/>
</dbReference>
<dbReference type="Gene3D" id="3.90.550.10">
    <property type="entry name" value="Spore Coat Polysaccharide Biosynthesis Protein SpsA, Chain A"/>
    <property type="match status" value="1"/>
</dbReference>
<dbReference type="GO" id="GO:0016740">
    <property type="term" value="F:transferase activity"/>
    <property type="evidence" value="ECO:0007669"/>
    <property type="project" value="UniProtKB-KW"/>
</dbReference>
<evidence type="ECO:0000313" key="3">
    <source>
        <dbReference type="EMBL" id="AYO31501.1"/>
    </source>
</evidence>
<feature type="transmembrane region" description="Helical" evidence="1">
    <location>
        <begin position="7"/>
        <end position="30"/>
    </location>
</feature>
<dbReference type="Proteomes" id="UP000280960">
    <property type="component" value="Chromosome"/>
</dbReference>
<dbReference type="InterPro" id="IPR001173">
    <property type="entry name" value="Glyco_trans_2-like"/>
</dbReference>
<sequence>MPFDIKFIFMTVLAVFGVLYVFQSLIMVFFHKNPEIKHETVIIVKNAQERIEGIVRNFYRHYLNHSDELWIVDGGSSDQTTEILEKLSLTFPGLKVLMLPDLPSKACMQEVLKYIDKPVILFIDLVAYPEHIDDIFFQGQKSVEMGLKNYKN</sequence>
<gene>
    <name evidence="3" type="ORF">D2962_13655</name>
</gene>
<dbReference type="KEGG" id="bacg:D2962_13655"/>
<proteinExistence type="predicted"/>
<dbReference type="EMBL" id="CP033169">
    <property type="protein sequence ID" value="AYO31501.1"/>
    <property type="molecule type" value="Genomic_DNA"/>
</dbReference>
<evidence type="ECO:0000313" key="4">
    <source>
        <dbReference type="Proteomes" id="UP000280960"/>
    </source>
</evidence>
<evidence type="ECO:0000256" key="1">
    <source>
        <dbReference type="SAM" id="Phobius"/>
    </source>
</evidence>
<keyword evidence="1" id="KW-0472">Membrane</keyword>
<keyword evidence="1" id="KW-1133">Transmembrane helix</keyword>
<keyword evidence="1" id="KW-0812">Transmembrane</keyword>
<accession>A0A3G2R7T7</accession>
<dbReference type="InterPro" id="IPR029044">
    <property type="entry name" value="Nucleotide-diphossugar_trans"/>
</dbReference>
<dbReference type="RefSeq" id="WP_122015297.1">
    <property type="nucleotide sequence ID" value="NZ_CP033169.1"/>
</dbReference>
<organism evidence="3 4">
    <name type="scientific">Biomaibacter acetigenes</name>
    <dbReference type="NCBI Taxonomy" id="2316383"/>
    <lineage>
        <taxon>Bacteria</taxon>
        <taxon>Bacillati</taxon>
        <taxon>Bacillota</taxon>
        <taxon>Clostridia</taxon>
        <taxon>Thermosediminibacterales</taxon>
        <taxon>Tepidanaerobacteraceae</taxon>
        <taxon>Biomaibacter</taxon>
    </lineage>
</organism>
<dbReference type="AlphaFoldDB" id="A0A3G2R7T7"/>
<dbReference type="SUPFAM" id="SSF53448">
    <property type="entry name" value="Nucleotide-diphospho-sugar transferases"/>
    <property type="match status" value="1"/>
</dbReference>
<evidence type="ECO:0000259" key="2">
    <source>
        <dbReference type="Pfam" id="PF00535"/>
    </source>
</evidence>
<protein>
    <submittedName>
        <fullName evidence="3">Glycosyltransferase</fullName>
    </submittedName>
</protein>